<evidence type="ECO:0000313" key="5">
    <source>
        <dbReference type="RefSeq" id="XP_013909810.1"/>
    </source>
</evidence>
<name>A0A6I9XZ90_9SAUR</name>
<feature type="region of interest" description="Disordered" evidence="2">
    <location>
        <begin position="197"/>
        <end position="218"/>
    </location>
</feature>
<keyword evidence="1" id="KW-0175">Coiled coil</keyword>
<feature type="coiled-coil region" evidence="1">
    <location>
        <begin position="419"/>
        <end position="463"/>
    </location>
</feature>
<dbReference type="Proteomes" id="UP000504617">
    <property type="component" value="Unplaced"/>
</dbReference>
<feature type="region of interest" description="Disordered" evidence="2">
    <location>
        <begin position="773"/>
        <end position="826"/>
    </location>
</feature>
<feature type="domain" description="CAP-Gly" evidence="3">
    <location>
        <begin position="1179"/>
        <end position="1221"/>
    </location>
</feature>
<dbReference type="PANTHER" id="PTHR13958:SF3">
    <property type="entry name" value="CAP-GLY DOMAIN-CONTAINING PROTEIN-RELATED"/>
    <property type="match status" value="1"/>
</dbReference>
<feature type="region of interest" description="Disordered" evidence="2">
    <location>
        <begin position="562"/>
        <end position="717"/>
    </location>
</feature>
<gene>
    <name evidence="5" type="primary">LOC106539536</name>
</gene>
<dbReference type="SMART" id="SM01052">
    <property type="entry name" value="CAP_GLY"/>
    <property type="match status" value="1"/>
</dbReference>
<feature type="compositionally biased region" description="Basic and acidic residues" evidence="2">
    <location>
        <begin position="627"/>
        <end position="641"/>
    </location>
</feature>
<dbReference type="InterPro" id="IPR000938">
    <property type="entry name" value="CAP-Gly_domain"/>
</dbReference>
<dbReference type="InterPro" id="IPR036859">
    <property type="entry name" value="CAP-Gly_dom_sf"/>
</dbReference>
<feature type="compositionally biased region" description="Polar residues" evidence="2">
    <location>
        <begin position="780"/>
        <end position="793"/>
    </location>
</feature>
<dbReference type="SUPFAM" id="SSF74924">
    <property type="entry name" value="Cap-Gly domain"/>
    <property type="match status" value="1"/>
</dbReference>
<feature type="compositionally biased region" description="Basic and acidic residues" evidence="2">
    <location>
        <begin position="579"/>
        <end position="591"/>
    </location>
</feature>
<evidence type="ECO:0000259" key="3">
    <source>
        <dbReference type="PROSITE" id="PS50245"/>
    </source>
</evidence>
<dbReference type="GO" id="GO:0005813">
    <property type="term" value="C:centrosome"/>
    <property type="evidence" value="ECO:0007669"/>
    <property type="project" value="InterPro"/>
</dbReference>
<feature type="region of interest" description="Disordered" evidence="2">
    <location>
        <begin position="63"/>
        <end position="112"/>
    </location>
</feature>
<feature type="compositionally biased region" description="Low complexity" evidence="2">
    <location>
        <begin position="496"/>
        <end position="507"/>
    </location>
</feature>
<dbReference type="GO" id="GO:0008017">
    <property type="term" value="F:microtubule binding"/>
    <property type="evidence" value="ECO:0007669"/>
    <property type="project" value="InterPro"/>
</dbReference>
<dbReference type="GeneID" id="106539536"/>
<dbReference type="PROSITE" id="PS50245">
    <property type="entry name" value="CAP_GLY_2"/>
    <property type="match status" value="1"/>
</dbReference>
<evidence type="ECO:0000256" key="1">
    <source>
        <dbReference type="SAM" id="Coils"/>
    </source>
</evidence>
<dbReference type="RefSeq" id="XP_013909810.1">
    <property type="nucleotide sequence ID" value="XM_014054335.1"/>
</dbReference>
<feature type="compositionally biased region" description="Acidic residues" evidence="2">
    <location>
        <begin position="1135"/>
        <end position="1144"/>
    </location>
</feature>
<feature type="compositionally biased region" description="Basic and acidic residues" evidence="2">
    <location>
        <begin position="806"/>
        <end position="826"/>
    </location>
</feature>
<dbReference type="InterPro" id="IPR028750">
    <property type="entry name" value="CEP350/CC187"/>
</dbReference>
<feature type="region of interest" description="Disordered" evidence="2">
    <location>
        <begin position="1245"/>
        <end position="1283"/>
    </location>
</feature>
<feature type="coiled-coil region" evidence="1">
    <location>
        <begin position="735"/>
        <end position="762"/>
    </location>
</feature>
<keyword evidence="4" id="KW-1185">Reference proteome</keyword>
<feature type="region of interest" description="Disordered" evidence="2">
    <location>
        <begin position="1060"/>
        <end position="1092"/>
    </location>
</feature>
<accession>A0A6I9XZ90</accession>
<feature type="region of interest" description="Disordered" evidence="2">
    <location>
        <begin position="1"/>
        <end position="20"/>
    </location>
</feature>
<feature type="compositionally biased region" description="Basic and acidic residues" evidence="2">
    <location>
        <begin position="1124"/>
        <end position="1134"/>
    </location>
</feature>
<dbReference type="Pfam" id="PF01302">
    <property type="entry name" value="CAP_GLY"/>
    <property type="match status" value="1"/>
</dbReference>
<feature type="region of interest" description="Disordered" evidence="2">
    <location>
        <begin position="1124"/>
        <end position="1148"/>
    </location>
</feature>
<organism evidence="4 5">
    <name type="scientific">Thamnophis sirtalis</name>
    <dbReference type="NCBI Taxonomy" id="35019"/>
    <lineage>
        <taxon>Eukaryota</taxon>
        <taxon>Metazoa</taxon>
        <taxon>Chordata</taxon>
        <taxon>Craniata</taxon>
        <taxon>Vertebrata</taxon>
        <taxon>Euteleostomi</taxon>
        <taxon>Lepidosauria</taxon>
        <taxon>Squamata</taxon>
        <taxon>Bifurcata</taxon>
        <taxon>Unidentata</taxon>
        <taxon>Episquamata</taxon>
        <taxon>Toxicofera</taxon>
        <taxon>Serpentes</taxon>
        <taxon>Colubroidea</taxon>
        <taxon>Colubridae</taxon>
        <taxon>Natricinae</taxon>
        <taxon>Thamnophis</taxon>
    </lineage>
</organism>
<feature type="compositionally biased region" description="Basic and acidic residues" evidence="2">
    <location>
        <begin position="197"/>
        <end position="212"/>
    </location>
</feature>
<proteinExistence type="predicted"/>
<dbReference type="KEGG" id="tsr:106539536"/>
<dbReference type="Gene3D" id="2.30.30.190">
    <property type="entry name" value="CAP Gly-rich-like domain"/>
    <property type="match status" value="1"/>
</dbReference>
<protein>
    <submittedName>
        <fullName evidence="5">Centrosome-associated protein 350-like</fullName>
    </submittedName>
</protein>
<sequence length="1775" mass="202049">MCSKKASEFPLHNPKFSQNRNSIRDLTTAWNSVSQAKATLQHIENKLEADLISTAGLDTVMEKKPSISTTRKISRKGCRSSSQNKESSSRRPLRATTLDSNVSKNGHVELHQPLSSFRDSRWSPSYKTSCQLEARRLKYKETGNKAERSGMIYDKGESDLHGRDLKRSSSTDETIVRYLNDRPAINALQNSDVVNHTKLEEKSEESRGDEYTKTSSSSIIQNELKEFPLVESSASSASTSSAHRLDILKQHQHDDKLEKLKEQIRKQWEFSEELIGRGYNPEHSDHPITITAPENIVTPKIRKVATAPMAPSYKGFNPSEAKIRTPDGKVWCEEEFLNLNRDLCQDFEFQLAEEDLTAIKTPTERKEKKGHKTVRKTQKIAQLSSPKSGAFYCIFCYVNFEKALEMRLISDCAMLIFCNAFLKAEIKRLQEAYKAARKERHLILKQQEEIKRIRQTTMKLQEKLKFAGENKEHRSEEDKKQTHSSSPQLSDAEAYSPSSISSSETSSIMQKLKKMRRRMDEKFLTKREQKLMQRRQYAEELLQWKQRLDAEEAEIRQIEKQAQAAWEKELPRIKANKKGAGDQKSDPKDAASEEDSPMPPCSHLNSKSSVPEELSNLVVESIPSKVSEIKDEPGSLDHTITEEIVYTEEPKSLVSTGKPSPCKSSASLSKQESNKQTQKSLGKQLSSTKSQDISYSWSDESLSMTQSETTSDQSDIESRIWALKDQVRKKKSVVYRLKKEQKKRLKEKLKAQEASLIKQLETYDEFIKKTEEELNRDLETTPTAKPQIKTPTSVPEKPKIKPPPLHRSETSKSWKSLTDSERSRGSLESIAEHIDAVSHFEQSVSINIMKFTEEEIHEGKQSHTASRVLKTRRKSIAESDDLDSVLSSSILKDLENTSKISPISMNKPEDAVSYDSPAIVQETAESKELEVEIVSQAYEISNAPVFDLNQNNSSPLKKEVPPETELLEKDQFVLECKSVQEIKEMPSETFEDDENITSVKSTDRLGKDTLKDDSLVSEQISICEEQSYSSDFEESSLGTDISKSEIVLTEYQRDIFQEPTLSFRQDAGSQAENSLYTRPPRGESPGFGSDDEISECLSEKSLSVVGSIQSERLLELQSPTEFVKNKECGDVEKEPPDDDDDDDSSWASSGEQEDILLGFNIGDRVLVSNLHLGTLKFKGRTNFDTGFWAGVELDKPDGYNNGSFNDIQYFDCKEKHGIFAPPQNLSLFSESVGNNLDSNENSFFKRELDNQPKTNQGGLDGLEKEKNERNSNEKSPKDSSALKSSIGAGDYINFNKSRSCVVVISPDDEFDQETSDFDSLKSSKNDNGMLPPAISNIHKENSAIEVGGIVDNSFPEKWKQQSVWQEQTENRFSSSNLEKSATPLLDLLTKERSQLEAQLKVPSQEKEDVLDRQERVGLLADSLLQGFVKDTVNQFQQIKKARNEKIHFSNQELGAVQEKNLAFNEQQRFLVASELDDGEEVSSPDMCPRPESPVFGASGQEELAKRLAELELSREYLNVLGDDQDWSDEDFGLSSHQLPENQAEESEVLPKIEVPKVSQKPCEEPLDALYVAEEVEKLVHAATEKLWKCKELGHDLRSLSSHRDMNESTQDDDIETINKQISKQLVFDLTREIFEEIFSEDPNLNRPLWMKPRRIISGYYRRVRDPRNLEEIKVFITAEVLKLLNLRNESNNKTDWQKTMKFGRKKKDRVDQILVQELYEEEAQWVNYDEDELYVKMQLADGIFEALIRDTIDVLNRIYEKKKLLIVERQNPPQN</sequence>
<feature type="region of interest" description="Disordered" evidence="2">
    <location>
        <begin position="466"/>
        <end position="514"/>
    </location>
</feature>
<evidence type="ECO:0000313" key="4">
    <source>
        <dbReference type="Proteomes" id="UP000504617"/>
    </source>
</evidence>
<feature type="compositionally biased region" description="Basic and acidic residues" evidence="2">
    <location>
        <begin position="1261"/>
        <end position="1277"/>
    </location>
</feature>
<feature type="compositionally biased region" description="Basic and acidic residues" evidence="2">
    <location>
        <begin position="466"/>
        <end position="481"/>
    </location>
</feature>
<reference evidence="5" key="1">
    <citation type="submission" date="2025-08" db="UniProtKB">
        <authorList>
            <consortium name="RefSeq"/>
        </authorList>
    </citation>
    <scope>IDENTIFICATION</scope>
    <source>
        <tissue evidence="5">Skeletal muscle</tissue>
    </source>
</reference>
<dbReference type="GO" id="GO:0034453">
    <property type="term" value="P:microtubule anchoring"/>
    <property type="evidence" value="ECO:0007669"/>
    <property type="project" value="InterPro"/>
</dbReference>
<feature type="compositionally biased region" description="Polar residues" evidence="2">
    <location>
        <begin position="1060"/>
        <end position="1076"/>
    </location>
</feature>
<dbReference type="OrthoDB" id="306254at2759"/>
<dbReference type="PANTHER" id="PTHR13958">
    <property type="entry name" value="CENTROSOME-ASSOCIATED PROTEIN 350"/>
    <property type="match status" value="1"/>
</dbReference>
<feature type="compositionally biased region" description="Polar residues" evidence="2">
    <location>
        <begin position="653"/>
        <end position="713"/>
    </location>
</feature>
<evidence type="ECO:0000256" key="2">
    <source>
        <dbReference type="SAM" id="MobiDB-lite"/>
    </source>
</evidence>